<sequence>MVKETKTRNTKRSPDVVARDCTINLHKRLHGRTFKKKASRAVSEIRKFAQKLMKTQDVRIDSKLNKFIWSQGVRNVPYRVRVRLSRKRNEDEDAKEKLYTLVQHVQVATFKGLQNETVDE</sequence>
<dbReference type="SUPFAM" id="SSF54575">
    <property type="entry name" value="Ribosomal protein L31e"/>
    <property type="match status" value="1"/>
</dbReference>
<dbReference type="PANTHER" id="PTHR10956:SF0">
    <property type="entry name" value="60S RIBOSOMAL PROTEIN L31"/>
    <property type="match status" value="1"/>
</dbReference>
<evidence type="ECO:0008006" key="6">
    <source>
        <dbReference type="Google" id="ProtNLM"/>
    </source>
</evidence>
<keyword evidence="5" id="KW-1185">Reference proteome</keyword>
<dbReference type="GO" id="GO:0003735">
    <property type="term" value="F:structural constituent of ribosome"/>
    <property type="evidence" value="ECO:0007669"/>
    <property type="project" value="InterPro"/>
</dbReference>
<accession>A0A8K1C804</accession>
<organism evidence="4 5">
    <name type="scientific">Pythium oligandrum</name>
    <name type="common">Mycoparasitic fungus</name>
    <dbReference type="NCBI Taxonomy" id="41045"/>
    <lineage>
        <taxon>Eukaryota</taxon>
        <taxon>Sar</taxon>
        <taxon>Stramenopiles</taxon>
        <taxon>Oomycota</taxon>
        <taxon>Peronosporomycetes</taxon>
        <taxon>Pythiales</taxon>
        <taxon>Pythiaceae</taxon>
        <taxon>Pythium</taxon>
    </lineage>
</organism>
<evidence type="ECO:0000313" key="4">
    <source>
        <dbReference type="EMBL" id="TMW58359.1"/>
    </source>
</evidence>
<gene>
    <name evidence="4" type="ORF">Poli38472_009918</name>
</gene>
<reference evidence="4" key="1">
    <citation type="submission" date="2019-03" db="EMBL/GenBank/DDBJ databases">
        <title>Long read genome sequence of the mycoparasitic Pythium oligandrum ATCC 38472 isolated from sugarbeet rhizosphere.</title>
        <authorList>
            <person name="Gaulin E."/>
        </authorList>
    </citation>
    <scope>NUCLEOTIDE SEQUENCE</scope>
    <source>
        <strain evidence="4">ATCC 38472_TT</strain>
    </source>
</reference>
<dbReference type="Pfam" id="PF01198">
    <property type="entry name" value="Ribosomal_L31e"/>
    <property type="match status" value="1"/>
</dbReference>
<evidence type="ECO:0000313" key="5">
    <source>
        <dbReference type="Proteomes" id="UP000794436"/>
    </source>
</evidence>
<protein>
    <recommendedName>
        <fullName evidence="6">60S ribosomal protein L31</fullName>
    </recommendedName>
</protein>
<proteinExistence type="inferred from homology"/>
<dbReference type="Proteomes" id="UP000794436">
    <property type="component" value="Unassembled WGS sequence"/>
</dbReference>
<dbReference type="PANTHER" id="PTHR10956">
    <property type="entry name" value="60S RIBOSOMAL PROTEIN L31"/>
    <property type="match status" value="1"/>
</dbReference>
<dbReference type="GO" id="GO:0022625">
    <property type="term" value="C:cytosolic large ribosomal subunit"/>
    <property type="evidence" value="ECO:0007669"/>
    <property type="project" value="TreeGrafter"/>
</dbReference>
<dbReference type="GO" id="GO:0002181">
    <property type="term" value="P:cytoplasmic translation"/>
    <property type="evidence" value="ECO:0007669"/>
    <property type="project" value="TreeGrafter"/>
</dbReference>
<comment type="caution">
    <text evidence="4">The sequence shown here is derived from an EMBL/GenBank/DDBJ whole genome shotgun (WGS) entry which is preliminary data.</text>
</comment>
<keyword evidence="3" id="KW-0687">Ribonucleoprotein</keyword>
<dbReference type="EMBL" id="SPLM01000111">
    <property type="protein sequence ID" value="TMW58359.1"/>
    <property type="molecule type" value="Genomic_DNA"/>
</dbReference>
<evidence type="ECO:0000256" key="1">
    <source>
        <dbReference type="ARBA" id="ARBA00010808"/>
    </source>
</evidence>
<dbReference type="InterPro" id="IPR023621">
    <property type="entry name" value="Ribosomal_eL31_dom_sf"/>
</dbReference>
<dbReference type="InterPro" id="IPR000054">
    <property type="entry name" value="Ribosomal_eL31"/>
</dbReference>
<evidence type="ECO:0000256" key="2">
    <source>
        <dbReference type="ARBA" id="ARBA00022980"/>
    </source>
</evidence>
<keyword evidence="2" id="KW-0689">Ribosomal protein</keyword>
<dbReference type="SMART" id="SM01380">
    <property type="entry name" value="Ribosomal_L31e"/>
    <property type="match status" value="1"/>
</dbReference>
<dbReference type="OrthoDB" id="9739313at2759"/>
<dbReference type="AlphaFoldDB" id="A0A8K1C804"/>
<dbReference type="PROSITE" id="PS01144">
    <property type="entry name" value="RIBOSOMAL_L31E"/>
    <property type="match status" value="1"/>
</dbReference>
<comment type="similarity">
    <text evidence="1">Belongs to the eukaryotic ribosomal protein eL31 family.</text>
</comment>
<dbReference type="InterPro" id="IPR020052">
    <property type="entry name" value="Ribosomal_eL31_CS"/>
</dbReference>
<dbReference type="FunFam" id="3.10.440.10:FF:000001">
    <property type="entry name" value="60S ribosomal protein L31"/>
    <property type="match status" value="1"/>
</dbReference>
<name>A0A8K1C804_PYTOL</name>
<dbReference type="Gene3D" id="3.10.440.10">
    <property type="match status" value="1"/>
</dbReference>
<dbReference type="CDD" id="cd00463">
    <property type="entry name" value="Ribosomal_L31e"/>
    <property type="match status" value="1"/>
</dbReference>
<evidence type="ECO:0000256" key="3">
    <source>
        <dbReference type="ARBA" id="ARBA00023274"/>
    </source>
</evidence>